<evidence type="ECO:0000313" key="2">
    <source>
        <dbReference type="WBParaSite" id="PEQ_0001307401-mRNA-1"/>
    </source>
</evidence>
<protein>
    <submittedName>
        <fullName evidence="2">Uncharacterized protein</fullName>
    </submittedName>
</protein>
<dbReference type="WBParaSite" id="PEQ_0001307401-mRNA-1">
    <property type="protein sequence ID" value="PEQ_0001307401-mRNA-1"/>
    <property type="gene ID" value="PEQ_0001307401"/>
</dbReference>
<reference evidence="2" key="1">
    <citation type="submission" date="2022-11" db="UniProtKB">
        <authorList>
            <consortium name="WormBaseParasite"/>
        </authorList>
    </citation>
    <scope>IDENTIFICATION</scope>
</reference>
<evidence type="ECO:0000313" key="1">
    <source>
        <dbReference type="Proteomes" id="UP000887564"/>
    </source>
</evidence>
<proteinExistence type="predicted"/>
<name>A0A914S7B1_PAREQ</name>
<sequence>MMMEANISTEQELWIDTLKSKRKTRIILCMHGGLSPHLESITDIKNVSV</sequence>
<accession>A0A914S7B1</accession>
<dbReference type="AlphaFoldDB" id="A0A914S7B1"/>
<organism evidence="1 2">
    <name type="scientific">Parascaris equorum</name>
    <name type="common">Equine roundworm</name>
    <dbReference type="NCBI Taxonomy" id="6256"/>
    <lineage>
        <taxon>Eukaryota</taxon>
        <taxon>Metazoa</taxon>
        <taxon>Ecdysozoa</taxon>
        <taxon>Nematoda</taxon>
        <taxon>Chromadorea</taxon>
        <taxon>Rhabditida</taxon>
        <taxon>Spirurina</taxon>
        <taxon>Ascaridomorpha</taxon>
        <taxon>Ascaridoidea</taxon>
        <taxon>Ascarididae</taxon>
        <taxon>Parascaris</taxon>
    </lineage>
</organism>
<dbReference type="Proteomes" id="UP000887564">
    <property type="component" value="Unplaced"/>
</dbReference>
<keyword evidence="1" id="KW-1185">Reference proteome</keyword>